<dbReference type="eggNOG" id="KOG0504">
    <property type="taxonomic scope" value="Eukaryota"/>
</dbReference>
<dbReference type="InterPro" id="IPR013783">
    <property type="entry name" value="Ig-like_fold"/>
</dbReference>
<dbReference type="GeneID" id="102377033"/>
<sequence length="436" mass="48434">MFAEGPKPTLKLKREGLLGESTSKEAGGKEGYLRMEEDDIGLELESGQLAIRHTCEDGFLNMYEGGLAKIKDEVVQPDLVQMVPRFKVRQEGYAVLKPDPPVVGEITHHSIQLSWDLENKMERKGPQEQWLKYSIEEEDPKVHTYGTIYRGYARQFVVDGLQPRTAYRFRLKVTTPEGQNAYSPAVSVSTTREPMSGEQLHRAVSMNDVEAVLNILQRGHVKVDVPDKLGFTALMVASQKGYDRLVEILVEKGTDVNQKNGSGKDSLMLACFAGHLNIIKYLKAQGASWEARDLGGCTALHWAVDGGHCEVVEWMINDGCQVDTKDTCLEWTPLMRVSAVTGKKDVASLLIKAGADVNVKDKDGKTPLMVAVLNNHEELIQLLLESGANPTVKNEYGKGLLEMARSFHRQGLAALLEEKIKKKKEESDSQLSEVTQ</sequence>
<dbReference type="GO" id="GO:0005634">
    <property type="term" value="C:nucleus"/>
    <property type="evidence" value="ECO:0007669"/>
    <property type="project" value="TreeGrafter"/>
</dbReference>
<dbReference type="InterPro" id="IPR003961">
    <property type="entry name" value="FN3_dom"/>
</dbReference>
<dbReference type="InterPro" id="IPR002110">
    <property type="entry name" value="Ankyrin_rpt"/>
</dbReference>
<evidence type="ECO:0000313" key="5">
    <source>
        <dbReference type="RefSeq" id="XP_006026654.1"/>
    </source>
</evidence>
<dbReference type="SUPFAM" id="SSF49265">
    <property type="entry name" value="Fibronectin type III"/>
    <property type="match status" value="1"/>
</dbReference>
<dbReference type="Gene3D" id="1.25.40.20">
    <property type="entry name" value="Ankyrin repeat-containing domain"/>
    <property type="match status" value="2"/>
</dbReference>
<reference evidence="5" key="1">
    <citation type="submission" date="2025-08" db="UniProtKB">
        <authorList>
            <consortium name="RefSeq"/>
        </authorList>
    </citation>
    <scope>IDENTIFICATION</scope>
</reference>
<feature type="repeat" description="ANK" evidence="1">
    <location>
        <begin position="335"/>
        <end position="362"/>
    </location>
</feature>
<dbReference type="PANTHER" id="PTHR24183:SF1">
    <property type="entry name" value="FIBRONECTIN TYPE 3 AND ANKYRIN REPEAT DOMAINS PROTEIN 1"/>
    <property type="match status" value="1"/>
</dbReference>
<name>A0A1U7S9H6_ALLSI</name>
<dbReference type="AlphaFoldDB" id="A0A1U7S9H6"/>
<protein>
    <submittedName>
        <fullName evidence="5">Fibronectin type 3 and ankyrin repeat domains protein 1</fullName>
    </submittedName>
</protein>
<feature type="repeat" description="ANK" evidence="1">
    <location>
        <begin position="295"/>
        <end position="327"/>
    </location>
</feature>
<dbReference type="Pfam" id="PF12796">
    <property type="entry name" value="Ank_2"/>
    <property type="match status" value="2"/>
</dbReference>
<feature type="domain" description="Fibronectin type-III" evidence="3">
    <location>
        <begin position="97"/>
        <end position="194"/>
    </location>
</feature>
<dbReference type="InterPro" id="IPR036770">
    <property type="entry name" value="Ankyrin_rpt-contain_sf"/>
</dbReference>
<dbReference type="Gene3D" id="2.60.40.10">
    <property type="entry name" value="Immunoglobulins"/>
    <property type="match status" value="1"/>
</dbReference>
<dbReference type="InParanoid" id="A0A1U7S9H6"/>
<proteinExistence type="predicted"/>
<feature type="compositionally biased region" description="Basic and acidic residues" evidence="2">
    <location>
        <begin position="12"/>
        <end position="28"/>
    </location>
</feature>
<feature type="region of interest" description="Disordered" evidence="2">
    <location>
        <begin position="1"/>
        <end position="28"/>
    </location>
</feature>
<dbReference type="KEGG" id="asn:102377033"/>
<dbReference type="SMART" id="SM00060">
    <property type="entry name" value="FN3"/>
    <property type="match status" value="1"/>
</dbReference>
<dbReference type="PROSITE" id="PS50088">
    <property type="entry name" value="ANK_REPEAT"/>
    <property type="match status" value="5"/>
</dbReference>
<evidence type="ECO:0000259" key="3">
    <source>
        <dbReference type="PROSITE" id="PS50853"/>
    </source>
</evidence>
<gene>
    <name evidence="5" type="primary">FANK1</name>
</gene>
<keyword evidence="4" id="KW-1185">Reference proteome</keyword>
<dbReference type="CTD" id="92565"/>
<dbReference type="STRING" id="38654.A0A1U7S9H6"/>
<dbReference type="Proteomes" id="UP000189705">
    <property type="component" value="Unplaced"/>
</dbReference>
<dbReference type="PROSITE" id="PS50853">
    <property type="entry name" value="FN3"/>
    <property type="match status" value="1"/>
</dbReference>
<dbReference type="GO" id="GO:0042981">
    <property type="term" value="P:regulation of apoptotic process"/>
    <property type="evidence" value="ECO:0007669"/>
    <property type="project" value="TreeGrafter"/>
</dbReference>
<feature type="repeat" description="ANK" evidence="1">
    <location>
        <begin position="262"/>
        <end position="294"/>
    </location>
</feature>
<dbReference type="PANTHER" id="PTHR24183">
    <property type="entry name" value="FIBRONECTIN TYPE 3 AND ANKYRIN REPEAT DOMAINS PROTEIN 1"/>
    <property type="match status" value="1"/>
</dbReference>
<dbReference type="OrthoDB" id="9995210at2759"/>
<evidence type="ECO:0000313" key="4">
    <source>
        <dbReference type="Proteomes" id="UP000189705"/>
    </source>
</evidence>
<dbReference type="CDD" id="cd00063">
    <property type="entry name" value="FN3"/>
    <property type="match status" value="1"/>
</dbReference>
<dbReference type="PROSITE" id="PS50297">
    <property type="entry name" value="ANK_REP_REGION"/>
    <property type="match status" value="3"/>
</dbReference>
<evidence type="ECO:0000256" key="1">
    <source>
        <dbReference type="PROSITE-ProRule" id="PRU00023"/>
    </source>
</evidence>
<dbReference type="Pfam" id="PF00023">
    <property type="entry name" value="Ank"/>
    <property type="match status" value="1"/>
</dbReference>
<dbReference type="SMART" id="SM00248">
    <property type="entry name" value="ANK"/>
    <property type="match status" value="6"/>
</dbReference>
<feature type="repeat" description="ANK" evidence="1">
    <location>
        <begin position="363"/>
        <end position="395"/>
    </location>
</feature>
<dbReference type="SUPFAM" id="SSF48403">
    <property type="entry name" value="Ankyrin repeat"/>
    <property type="match status" value="1"/>
</dbReference>
<organism evidence="4 5">
    <name type="scientific">Alligator sinensis</name>
    <name type="common">Chinese alligator</name>
    <dbReference type="NCBI Taxonomy" id="38654"/>
    <lineage>
        <taxon>Eukaryota</taxon>
        <taxon>Metazoa</taxon>
        <taxon>Chordata</taxon>
        <taxon>Craniata</taxon>
        <taxon>Vertebrata</taxon>
        <taxon>Euteleostomi</taxon>
        <taxon>Archelosauria</taxon>
        <taxon>Archosauria</taxon>
        <taxon>Crocodylia</taxon>
        <taxon>Alligatoridae</taxon>
        <taxon>Alligatorinae</taxon>
        <taxon>Alligator</taxon>
    </lineage>
</organism>
<dbReference type="Pfam" id="PF00041">
    <property type="entry name" value="fn3"/>
    <property type="match status" value="1"/>
</dbReference>
<dbReference type="RefSeq" id="XP_006026654.1">
    <property type="nucleotide sequence ID" value="XM_006026592.3"/>
</dbReference>
<dbReference type="PRINTS" id="PR01415">
    <property type="entry name" value="ANKYRIN"/>
</dbReference>
<dbReference type="InterPro" id="IPR036116">
    <property type="entry name" value="FN3_sf"/>
</dbReference>
<keyword evidence="1" id="KW-0040">ANK repeat</keyword>
<evidence type="ECO:0000256" key="2">
    <source>
        <dbReference type="SAM" id="MobiDB-lite"/>
    </source>
</evidence>
<feature type="repeat" description="ANK" evidence="1">
    <location>
        <begin position="229"/>
        <end position="261"/>
    </location>
</feature>
<accession>A0A1U7S9H6</accession>